<comment type="caution">
    <text evidence="1">The sequence shown here is derived from an EMBL/GenBank/DDBJ whole genome shotgun (WGS) entry which is preliminary data.</text>
</comment>
<evidence type="ECO:0000313" key="2">
    <source>
        <dbReference type="Proteomes" id="UP000887116"/>
    </source>
</evidence>
<organism evidence="1 2">
    <name type="scientific">Trichonephila clavata</name>
    <name type="common">Joro spider</name>
    <name type="synonym">Nephila clavata</name>
    <dbReference type="NCBI Taxonomy" id="2740835"/>
    <lineage>
        <taxon>Eukaryota</taxon>
        <taxon>Metazoa</taxon>
        <taxon>Ecdysozoa</taxon>
        <taxon>Arthropoda</taxon>
        <taxon>Chelicerata</taxon>
        <taxon>Arachnida</taxon>
        <taxon>Araneae</taxon>
        <taxon>Araneomorphae</taxon>
        <taxon>Entelegynae</taxon>
        <taxon>Araneoidea</taxon>
        <taxon>Nephilidae</taxon>
        <taxon>Trichonephila</taxon>
    </lineage>
</organism>
<name>A0A8X6FWB2_TRICU</name>
<keyword evidence="2" id="KW-1185">Reference proteome</keyword>
<dbReference type="OrthoDB" id="10272385at2759"/>
<dbReference type="AlphaFoldDB" id="A0A8X6FWB2"/>
<accession>A0A8X6FWB2</accession>
<evidence type="ECO:0000313" key="1">
    <source>
        <dbReference type="EMBL" id="GFQ68593.1"/>
    </source>
</evidence>
<gene>
    <name evidence="1" type="ORF">TNCT_373381</name>
</gene>
<sequence length="114" mass="13001">MPPYKSRAALCGMPDESTGSKISRNNIHTVLRFRVGLCQNTHVGHKIRFLASFRQDSRNANVPPTPDSNEIRVVKHCYDPPFSGRERHLVRGERFLVLCMNLNSVKNGNLRSHF</sequence>
<dbReference type="Proteomes" id="UP000887116">
    <property type="component" value="Unassembled WGS sequence"/>
</dbReference>
<dbReference type="EMBL" id="BMAO01030514">
    <property type="protein sequence ID" value="GFQ68593.1"/>
    <property type="molecule type" value="Genomic_DNA"/>
</dbReference>
<proteinExistence type="predicted"/>
<protein>
    <submittedName>
        <fullName evidence="1">Uncharacterized protein</fullName>
    </submittedName>
</protein>
<reference evidence="1" key="1">
    <citation type="submission" date="2020-07" db="EMBL/GenBank/DDBJ databases">
        <title>Multicomponent nature underlies the extraordinary mechanical properties of spider dragline silk.</title>
        <authorList>
            <person name="Kono N."/>
            <person name="Nakamura H."/>
            <person name="Mori M."/>
            <person name="Yoshida Y."/>
            <person name="Ohtoshi R."/>
            <person name="Malay A.D."/>
            <person name="Moran D.A.P."/>
            <person name="Tomita M."/>
            <person name="Numata K."/>
            <person name="Arakawa K."/>
        </authorList>
    </citation>
    <scope>NUCLEOTIDE SEQUENCE</scope>
</reference>